<accession>A0A8T0BVJ3</accession>
<keyword evidence="1" id="KW-0399">Innate immunity</keyword>
<evidence type="ECO:0000256" key="3">
    <source>
        <dbReference type="ARBA" id="ARBA00022771"/>
    </source>
</evidence>
<dbReference type="Proteomes" id="UP000606274">
    <property type="component" value="Unassembled WGS sequence"/>
</dbReference>
<evidence type="ECO:0000256" key="1">
    <source>
        <dbReference type="ARBA" id="ARBA00022588"/>
    </source>
</evidence>
<evidence type="ECO:0000313" key="11">
    <source>
        <dbReference type="Proteomes" id="UP000606274"/>
    </source>
</evidence>
<dbReference type="Gene3D" id="3.30.40.10">
    <property type="entry name" value="Zinc/RING finger domain, C3HC4 (zinc finger)"/>
    <property type="match status" value="1"/>
</dbReference>
<evidence type="ECO:0000259" key="9">
    <source>
        <dbReference type="PROSITE" id="PS50188"/>
    </source>
</evidence>
<dbReference type="SMART" id="SM00336">
    <property type="entry name" value="BBOX"/>
    <property type="match status" value="2"/>
</dbReference>
<keyword evidence="5" id="KW-0391">Immunity</keyword>
<dbReference type="SUPFAM" id="SSF57845">
    <property type="entry name" value="B-box zinc-binding domain"/>
    <property type="match status" value="1"/>
</dbReference>
<dbReference type="SMART" id="SM00589">
    <property type="entry name" value="PRY"/>
    <property type="match status" value="1"/>
</dbReference>
<dbReference type="GO" id="GO:0005737">
    <property type="term" value="C:cytoplasm"/>
    <property type="evidence" value="ECO:0007669"/>
    <property type="project" value="UniProtKB-ARBA"/>
</dbReference>
<dbReference type="InterPro" id="IPR027370">
    <property type="entry name" value="Znf-RING_euk"/>
</dbReference>
<feature type="domain" description="RING-type" evidence="8">
    <location>
        <begin position="58"/>
        <end position="98"/>
    </location>
</feature>
<evidence type="ECO:0000256" key="5">
    <source>
        <dbReference type="ARBA" id="ARBA00022859"/>
    </source>
</evidence>
<protein>
    <recommendedName>
        <fullName evidence="12">E3 ubiquitin/ISG15 ligase TRIM25-like</fullName>
    </recommendedName>
</protein>
<proteinExistence type="predicted"/>
<keyword evidence="2" id="KW-0479">Metal-binding</keyword>
<dbReference type="InterPro" id="IPR001841">
    <property type="entry name" value="Znf_RING"/>
</dbReference>
<keyword evidence="3 6" id="KW-0863">Zinc-finger</keyword>
<dbReference type="EMBL" id="JABFDY010000001">
    <property type="protein sequence ID" value="KAF7711044.1"/>
    <property type="molecule type" value="Genomic_DNA"/>
</dbReference>
<evidence type="ECO:0000256" key="6">
    <source>
        <dbReference type="PROSITE-ProRule" id="PRU00175"/>
    </source>
</evidence>
<dbReference type="InterPro" id="IPR051051">
    <property type="entry name" value="E3_ubiq-ligase_TRIM/RNF"/>
</dbReference>
<dbReference type="InterPro" id="IPR000315">
    <property type="entry name" value="Znf_B-box"/>
</dbReference>
<dbReference type="SUPFAM" id="SSF49899">
    <property type="entry name" value="Concanavalin A-like lectins/glucanases"/>
    <property type="match status" value="1"/>
</dbReference>
<keyword evidence="11" id="KW-1185">Reference proteome</keyword>
<feature type="region of interest" description="Disordered" evidence="7">
    <location>
        <begin position="412"/>
        <end position="505"/>
    </location>
</feature>
<dbReference type="InterPro" id="IPR017907">
    <property type="entry name" value="Znf_RING_CS"/>
</dbReference>
<dbReference type="PANTHER" id="PTHR25465">
    <property type="entry name" value="B-BOX DOMAIN CONTAINING"/>
    <property type="match status" value="1"/>
</dbReference>
<name>A0A8T0BVJ3_SILME</name>
<dbReference type="Pfam" id="PF00622">
    <property type="entry name" value="SPRY"/>
    <property type="match status" value="1"/>
</dbReference>
<dbReference type="InterPro" id="IPR043136">
    <property type="entry name" value="B30.2/SPRY_sf"/>
</dbReference>
<feature type="compositionally biased region" description="Basic and acidic residues" evidence="7">
    <location>
        <begin position="450"/>
        <end position="496"/>
    </location>
</feature>
<dbReference type="Pfam" id="PF13445">
    <property type="entry name" value="zf-RING_UBOX"/>
    <property type="match status" value="1"/>
</dbReference>
<dbReference type="InterPro" id="IPR013083">
    <property type="entry name" value="Znf_RING/FYVE/PHD"/>
</dbReference>
<dbReference type="InterPro" id="IPR058030">
    <property type="entry name" value="TRIM8/14/16/25/29/45/65_CC"/>
</dbReference>
<dbReference type="SMART" id="SM00184">
    <property type="entry name" value="RING"/>
    <property type="match status" value="1"/>
</dbReference>
<keyword evidence="4" id="KW-0862">Zinc</keyword>
<sequence>MTRHYGNSHELSLKETKPMSFYDFYFLFNPAGASPTFLVMAEMTESVALLSLEDDLTCSICLCPFEEPVSLNCGHSFCCACLQETWSTASSYSCPHCRTHYFTKPDLKKNTVLSAVVETFKAKSSAGADTGSDGAPGAARSARHEPKPIMCDLCGEAKAVKTCLTCITSFCAEHVRPHQENPLFRAHDLCEPLTDLADRLCSEHGKLMEFYCARHEKSICSSCLQQSHKECGFSTPNEQRMKIETDLRDKLNILDTKMEKNQLVITQMREQQAKLKEMAVERKRILETEYRQIREMLLKDEKEAMDTLDKDLDSGNSKLNTLIKKFSQNIDKMSSTKAEINNLLANSQSQAFLQASVEMPSVLNFDPYSPRINLDSKRLIAYHSCIVSLKEQVNKILREPVENRISLLRPGAAEASGNLPTMKEPGEGSGTPNFGSQPRGGPVGAVRKPRTSDLKENKGHKEHKNTKDQRDQREHKDRKDQREHKDRKDPKSERGKKGPGKGMNLAMSKSLENLHDLNRKAFVPVPAEVSPRTIGIASRGELLKYATMLTFDITTAHKRVALSDNNTKASVSDEPSLYSDIPPRFAVCSQVLCNQGFSHGRYYWELKMSSSNFCGLGLAYASIDRKGPSSRLGRNAQSWCIEWFNVKLSAWHNSSETVLANPNPSRVGVLLDCDNGTATFYNVQDRAFPFHTFVFPFIEPVYPAFWIFSSGSSITLCNSKN</sequence>
<dbReference type="AlphaFoldDB" id="A0A8T0BVJ3"/>
<dbReference type="Pfam" id="PF13765">
    <property type="entry name" value="PRY"/>
    <property type="match status" value="1"/>
</dbReference>
<reference evidence="10" key="1">
    <citation type="submission" date="2020-08" db="EMBL/GenBank/DDBJ databases">
        <title>Chromosome-level assembly of Southern catfish (Silurus meridionalis) provides insights into visual adaptation to the nocturnal and benthic lifestyles.</title>
        <authorList>
            <person name="Zhang Y."/>
            <person name="Wang D."/>
            <person name="Peng Z."/>
        </authorList>
    </citation>
    <scope>NUCLEOTIDE SEQUENCE</scope>
    <source>
        <strain evidence="10">SWU-2019-XX</strain>
        <tissue evidence="10">Muscle</tissue>
    </source>
</reference>
<dbReference type="SMART" id="SM00449">
    <property type="entry name" value="SPRY"/>
    <property type="match status" value="1"/>
</dbReference>
<dbReference type="InterPro" id="IPR003879">
    <property type="entry name" value="Butyrophylin_SPRY"/>
</dbReference>
<dbReference type="PROSITE" id="PS50188">
    <property type="entry name" value="B302_SPRY"/>
    <property type="match status" value="1"/>
</dbReference>
<evidence type="ECO:0000313" key="10">
    <source>
        <dbReference type="EMBL" id="KAF7711044.1"/>
    </source>
</evidence>
<dbReference type="InterPro" id="IPR003877">
    <property type="entry name" value="SPRY_dom"/>
</dbReference>
<organism evidence="10 11">
    <name type="scientific">Silurus meridionalis</name>
    <name type="common">Southern catfish</name>
    <name type="synonym">Silurus soldatovi meridionalis</name>
    <dbReference type="NCBI Taxonomy" id="175797"/>
    <lineage>
        <taxon>Eukaryota</taxon>
        <taxon>Metazoa</taxon>
        <taxon>Chordata</taxon>
        <taxon>Craniata</taxon>
        <taxon>Vertebrata</taxon>
        <taxon>Euteleostomi</taxon>
        <taxon>Actinopterygii</taxon>
        <taxon>Neopterygii</taxon>
        <taxon>Teleostei</taxon>
        <taxon>Ostariophysi</taxon>
        <taxon>Siluriformes</taxon>
        <taxon>Siluridae</taxon>
        <taxon>Silurus</taxon>
    </lineage>
</organism>
<dbReference type="Pfam" id="PF25600">
    <property type="entry name" value="TRIM_CC"/>
    <property type="match status" value="1"/>
</dbReference>
<evidence type="ECO:0008006" key="12">
    <source>
        <dbReference type="Google" id="ProtNLM"/>
    </source>
</evidence>
<dbReference type="PROSITE" id="PS50089">
    <property type="entry name" value="ZF_RING_2"/>
    <property type="match status" value="1"/>
</dbReference>
<dbReference type="GO" id="GO:0008270">
    <property type="term" value="F:zinc ion binding"/>
    <property type="evidence" value="ECO:0007669"/>
    <property type="project" value="UniProtKB-KW"/>
</dbReference>
<comment type="caution">
    <text evidence="10">The sequence shown here is derived from an EMBL/GenBank/DDBJ whole genome shotgun (WGS) entry which is preliminary data.</text>
</comment>
<evidence type="ECO:0000259" key="8">
    <source>
        <dbReference type="PROSITE" id="PS50089"/>
    </source>
</evidence>
<dbReference type="PANTHER" id="PTHR25465:SF77">
    <property type="entry name" value="E3 UBIQUITIN_ISG15 LIGASE TRIM25"/>
    <property type="match status" value="1"/>
</dbReference>
<dbReference type="SUPFAM" id="SSF57850">
    <property type="entry name" value="RING/U-box"/>
    <property type="match status" value="1"/>
</dbReference>
<feature type="domain" description="B30.2/SPRY" evidence="9">
    <location>
        <begin position="529"/>
        <end position="721"/>
    </location>
</feature>
<dbReference type="Gene3D" id="3.30.160.60">
    <property type="entry name" value="Classic Zinc Finger"/>
    <property type="match status" value="1"/>
</dbReference>
<evidence type="ECO:0000256" key="4">
    <source>
        <dbReference type="ARBA" id="ARBA00022833"/>
    </source>
</evidence>
<evidence type="ECO:0000256" key="2">
    <source>
        <dbReference type="ARBA" id="ARBA00022723"/>
    </source>
</evidence>
<dbReference type="InterPro" id="IPR013320">
    <property type="entry name" value="ConA-like_dom_sf"/>
</dbReference>
<dbReference type="CDD" id="cd19776">
    <property type="entry name" value="Bbox2_TRIM25_C-IV"/>
    <property type="match status" value="1"/>
</dbReference>
<dbReference type="InterPro" id="IPR001870">
    <property type="entry name" value="B30.2/SPRY"/>
</dbReference>
<dbReference type="PROSITE" id="PS00518">
    <property type="entry name" value="ZF_RING_1"/>
    <property type="match status" value="1"/>
</dbReference>
<dbReference type="Gene3D" id="2.60.120.920">
    <property type="match status" value="1"/>
</dbReference>
<dbReference type="GO" id="GO:0045087">
    <property type="term" value="P:innate immune response"/>
    <property type="evidence" value="ECO:0007669"/>
    <property type="project" value="UniProtKB-KW"/>
</dbReference>
<evidence type="ECO:0000256" key="7">
    <source>
        <dbReference type="SAM" id="MobiDB-lite"/>
    </source>
</evidence>
<dbReference type="Gene3D" id="4.10.830.40">
    <property type="match status" value="1"/>
</dbReference>
<dbReference type="PRINTS" id="PR01407">
    <property type="entry name" value="BUTYPHLNCDUF"/>
</dbReference>
<dbReference type="InterPro" id="IPR006574">
    <property type="entry name" value="PRY"/>
</dbReference>
<gene>
    <name evidence="10" type="ORF">HF521_000055</name>
</gene>